<gene>
    <name evidence="2" type="ORF">HYPSUDRAFT_37068</name>
</gene>
<feature type="region of interest" description="Disordered" evidence="1">
    <location>
        <begin position="838"/>
        <end position="865"/>
    </location>
</feature>
<keyword evidence="3" id="KW-1185">Reference proteome</keyword>
<feature type="compositionally biased region" description="Polar residues" evidence="1">
    <location>
        <begin position="16"/>
        <end position="30"/>
    </location>
</feature>
<feature type="compositionally biased region" description="Polar residues" evidence="1">
    <location>
        <begin position="123"/>
        <end position="140"/>
    </location>
</feature>
<dbReference type="EMBL" id="KN817529">
    <property type="protein sequence ID" value="KJA26180.1"/>
    <property type="molecule type" value="Genomic_DNA"/>
</dbReference>
<evidence type="ECO:0000313" key="2">
    <source>
        <dbReference type="EMBL" id="KJA26180.1"/>
    </source>
</evidence>
<sequence>MSSPPAVPQNGKDPITTEQSQVSPPISPASTLEKDSAVELQPEKSLHSPHPMRKYTRKQLISLSDSPLVKPPPNMPELKAWFGSESENVVKKDDPPTPNAARERRGFRRDADDGDTPRPSFRSALTQTSQMGNFKHQSLRVNDRGDGETQSLRNASEKYDRDKLAQPTTGSRTKERDPAPHLGANSVRATVQPLSSNAASRRAETRETTKKKVGEASEDWRRGAEPPRTAREDRADNGKREDRTRSRVDDSSGTKRDSSTSRKERDHPEPRERGLRADDSRREKEDSRRDRDLESEDDPRRWKDDGKRDERLAARRDRGRDKVTDDHKWEGPTERRWAAGDDKDSRYKRATGRERKVNPDDGKDDRRDREREREKEPAWMDTYVPTDSSPGILGGQSSTGELDGIQAWKKGLKEKESKEASVPAPLKPSGSVADQTVTSSITANADKPLDEIQLFKLLMKKEQEAKRPDTVNGLEPASRTTSSNAPGISPQQRQRNLAPDLVGAVSSSSTLINAEHPQYHSKSAIAESTTASASSAQMSPNAEPSQGPSTSITRIVSSSPETQGNSTQQSGERISSPSFQPPPGSRLLAFARVPPKAAIPPIIAPLSNSQPSNGGLQNLLSEQNQIHAKSEPVRPPSGFSPFEEQMRQSHAIDEVREFQNQSHINHRPSMESSFGSQPEQNHNNMAAGKGSRFAKFFDGKSRDGTPAGKPSGPGVPLSTSPLQSQRPDQANFGGITPNAGDQRAMDELFAMLNNSSHQRGNLPHPSNVTPLMGNGGGFNAPGPNLHALQQHHHQHQHQHQHQQQQQQQQQHQQQQQQHLLQQSHLNNRLESLYDSRNEDRSFVPDGMVPGLRPLPPPPRGRENVGHFPEQLEEPLHYNMQRIAQQQQQQQGRNVDPLYAGPVPPIFAQQSARHNALPLPSLQPQYRGGPSPGLNQVNSLANVQQQQRLPPGLANLGGRPPHEPAQFIGLQGHPSGNPHNPLHSNAPLSQQQLPFNNFNVGFNGSQVRGPGPASHLLNNAQQHPLGNLGQPNMDPRLANHHHLMGLGGSGVGGNRINGGFLQQGPPAPSHIPMRPQQQQQPHLLPHMLPHLLPPHLPQQGHPSSNSQQAHDLMALLMGGPQHRE</sequence>
<feature type="compositionally biased region" description="Basic residues" evidence="1">
    <location>
        <begin position="789"/>
        <end position="800"/>
    </location>
</feature>
<evidence type="ECO:0000256" key="1">
    <source>
        <dbReference type="SAM" id="MobiDB-lite"/>
    </source>
</evidence>
<reference evidence="3" key="1">
    <citation type="submission" date="2014-04" db="EMBL/GenBank/DDBJ databases">
        <title>Evolutionary Origins and Diversification of the Mycorrhizal Mutualists.</title>
        <authorList>
            <consortium name="DOE Joint Genome Institute"/>
            <consortium name="Mycorrhizal Genomics Consortium"/>
            <person name="Kohler A."/>
            <person name="Kuo A."/>
            <person name="Nagy L.G."/>
            <person name="Floudas D."/>
            <person name="Copeland A."/>
            <person name="Barry K.W."/>
            <person name="Cichocki N."/>
            <person name="Veneault-Fourrey C."/>
            <person name="LaButti K."/>
            <person name="Lindquist E.A."/>
            <person name="Lipzen A."/>
            <person name="Lundell T."/>
            <person name="Morin E."/>
            <person name="Murat C."/>
            <person name="Riley R."/>
            <person name="Ohm R."/>
            <person name="Sun H."/>
            <person name="Tunlid A."/>
            <person name="Henrissat B."/>
            <person name="Grigoriev I.V."/>
            <person name="Hibbett D.S."/>
            <person name="Martin F."/>
        </authorList>
    </citation>
    <scope>NUCLEOTIDE SEQUENCE [LARGE SCALE GENOMIC DNA]</scope>
    <source>
        <strain evidence="3">FD-334 SS-4</strain>
    </source>
</reference>
<feature type="compositionally biased region" description="Polar residues" evidence="1">
    <location>
        <begin position="755"/>
        <end position="769"/>
    </location>
</feature>
<feature type="compositionally biased region" description="Polar residues" evidence="1">
    <location>
        <begin position="385"/>
        <end position="400"/>
    </location>
</feature>
<dbReference type="Proteomes" id="UP000054270">
    <property type="component" value="Unassembled WGS sequence"/>
</dbReference>
<feature type="compositionally biased region" description="Basic and acidic residues" evidence="1">
    <location>
        <begin position="32"/>
        <end position="46"/>
    </location>
</feature>
<feature type="compositionally biased region" description="Low complexity" evidence="1">
    <location>
        <begin position="594"/>
        <end position="605"/>
    </location>
</feature>
<dbReference type="OMA" id="NRENGGM"/>
<dbReference type="STRING" id="945553.A0A0D2Q3L7"/>
<feature type="region of interest" description="Disordered" evidence="1">
    <location>
        <begin position="755"/>
        <end position="819"/>
    </location>
</feature>
<feature type="compositionally biased region" description="Polar residues" evidence="1">
    <location>
        <begin position="478"/>
        <end position="495"/>
    </location>
</feature>
<dbReference type="OrthoDB" id="2504266at2759"/>
<feature type="compositionally biased region" description="Basic and acidic residues" evidence="1">
    <location>
        <begin position="644"/>
        <end position="657"/>
    </location>
</feature>
<feature type="region of interest" description="Disordered" evidence="1">
    <location>
        <begin position="463"/>
        <end position="740"/>
    </location>
</feature>
<organism evidence="2 3">
    <name type="scientific">Hypholoma sublateritium (strain FD-334 SS-4)</name>
    <dbReference type="NCBI Taxonomy" id="945553"/>
    <lineage>
        <taxon>Eukaryota</taxon>
        <taxon>Fungi</taxon>
        <taxon>Dikarya</taxon>
        <taxon>Basidiomycota</taxon>
        <taxon>Agaricomycotina</taxon>
        <taxon>Agaricomycetes</taxon>
        <taxon>Agaricomycetidae</taxon>
        <taxon>Agaricales</taxon>
        <taxon>Agaricineae</taxon>
        <taxon>Strophariaceae</taxon>
        <taxon>Hypholoma</taxon>
    </lineage>
</organism>
<feature type="compositionally biased region" description="Basic and acidic residues" evidence="1">
    <location>
        <begin position="88"/>
        <end position="111"/>
    </location>
</feature>
<evidence type="ECO:0000313" key="3">
    <source>
        <dbReference type="Proteomes" id="UP000054270"/>
    </source>
</evidence>
<feature type="compositionally biased region" description="Polar residues" evidence="1">
    <location>
        <begin position="717"/>
        <end position="728"/>
    </location>
</feature>
<feature type="compositionally biased region" description="Low complexity" evidence="1">
    <location>
        <begin position="801"/>
        <end position="819"/>
    </location>
</feature>
<feature type="compositionally biased region" description="Polar residues" evidence="1">
    <location>
        <begin position="670"/>
        <end position="684"/>
    </location>
</feature>
<protein>
    <submittedName>
        <fullName evidence="2">Uncharacterized protein</fullName>
    </submittedName>
</protein>
<name>A0A0D2Q3L7_HYPSF</name>
<feature type="compositionally biased region" description="Polar residues" evidence="1">
    <location>
        <begin position="606"/>
        <end position="627"/>
    </location>
</feature>
<feature type="compositionally biased region" description="Polar residues" evidence="1">
    <location>
        <begin position="540"/>
        <end position="578"/>
    </location>
</feature>
<accession>A0A0D2Q3L7</accession>
<feature type="compositionally biased region" description="Polar residues" evidence="1">
    <location>
        <begin position="187"/>
        <end position="199"/>
    </location>
</feature>
<feature type="region of interest" description="Disordered" evidence="1">
    <location>
        <begin position="950"/>
        <end position="985"/>
    </location>
</feature>
<feature type="compositionally biased region" description="Basic and acidic residues" evidence="1">
    <location>
        <begin position="155"/>
        <end position="164"/>
    </location>
</feature>
<feature type="compositionally biased region" description="Low complexity" evidence="1">
    <location>
        <begin position="521"/>
        <end position="539"/>
    </location>
</feature>
<feature type="compositionally biased region" description="Basic and acidic residues" evidence="1">
    <location>
        <begin position="201"/>
        <end position="378"/>
    </location>
</feature>
<proteinExistence type="predicted"/>
<feature type="region of interest" description="Disordered" evidence="1">
    <location>
        <begin position="1"/>
        <end position="434"/>
    </location>
</feature>
<dbReference type="AlphaFoldDB" id="A0A0D2Q3L7"/>